<comment type="function">
    <text evidence="12 13">F(1)F(0) ATP synthase produces ATP from ADP in the presence of a proton or sodium gradient. F-type ATPases consist of two structural domains, F(1) containing the extramembraneous catalytic core and F(0) containing the membrane proton channel, linked together by a central stalk and a peripheral stalk. During catalysis, ATP synthesis in the catalytic domain of F(1) is coupled via a rotary mechanism of the central stalk subunits to proton translocation.</text>
</comment>
<comment type="caution">
    <text evidence="15">The sequence shown here is derived from an EMBL/GenBank/DDBJ whole genome shotgun (WGS) entry which is preliminary data.</text>
</comment>
<feature type="domain" description="V-ATPase proteolipid subunit C-like" evidence="14">
    <location>
        <begin position="9"/>
        <end position="71"/>
    </location>
</feature>
<evidence type="ECO:0000256" key="12">
    <source>
        <dbReference type="ARBA" id="ARBA00025198"/>
    </source>
</evidence>
<evidence type="ECO:0000256" key="13">
    <source>
        <dbReference type="HAMAP-Rule" id="MF_01396"/>
    </source>
</evidence>
<keyword evidence="13" id="KW-1003">Cell membrane</keyword>
<name>A0ABS1TFU7_9CLOT</name>
<comment type="subcellular location">
    <subcellularLocation>
        <location evidence="13">Cell membrane</location>
        <topology evidence="13">Multi-pass membrane protein</topology>
    </subcellularLocation>
    <subcellularLocation>
        <location evidence="1">Membrane</location>
        <topology evidence="1">Multi-pass membrane protein</topology>
    </subcellularLocation>
</comment>
<dbReference type="InterPro" id="IPR000454">
    <property type="entry name" value="ATP_synth_F0_csu"/>
</dbReference>
<dbReference type="InterPro" id="IPR038662">
    <property type="entry name" value="ATP_synth_F0_csu_sf"/>
</dbReference>
<dbReference type="Proteomes" id="UP000632377">
    <property type="component" value="Unassembled WGS sequence"/>
</dbReference>
<protein>
    <recommendedName>
        <fullName evidence="13">ATP synthase subunit c</fullName>
    </recommendedName>
    <alternativeName>
        <fullName evidence="13">ATP synthase F(0) sector subunit c</fullName>
    </alternativeName>
    <alternativeName>
        <fullName evidence="13">F-type ATPase subunit c</fullName>
        <shortName evidence="13">F-ATPase subunit c</shortName>
    </alternativeName>
    <alternativeName>
        <fullName evidence="13">Lipid-binding protein</fullName>
    </alternativeName>
</protein>
<keyword evidence="7 13" id="KW-1133">Transmembrane helix</keyword>
<dbReference type="PRINTS" id="PR00124">
    <property type="entry name" value="ATPASEC"/>
</dbReference>
<dbReference type="PROSITE" id="PS00605">
    <property type="entry name" value="ATPASE_C"/>
    <property type="match status" value="1"/>
</dbReference>
<dbReference type="EMBL" id="JAESWC010000018">
    <property type="protein sequence ID" value="MBL4938250.1"/>
    <property type="molecule type" value="Genomic_DNA"/>
</dbReference>
<gene>
    <name evidence="13 15" type="primary">atpE</name>
    <name evidence="15" type="ORF">JK636_21290</name>
</gene>
<evidence type="ECO:0000256" key="5">
    <source>
        <dbReference type="ARBA" id="ARBA00022692"/>
    </source>
</evidence>
<evidence type="ECO:0000256" key="8">
    <source>
        <dbReference type="ARBA" id="ARBA00023065"/>
    </source>
</evidence>
<evidence type="ECO:0000313" key="15">
    <source>
        <dbReference type="EMBL" id="MBL4938250.1"/>
    </source>
</evidence>
<dbReference type="Gene3D" id="1.20.20.10">
    <property type="entry name" value="F1F0 ATP synthase subunit C"/>
    <property type="match status" value="1"/>
</dbReference>
<comment type="function">
    <text evidence="13">Key component of the F(0) channel; it plays a direct role in translocation across the membrane. A homomeric c-ring of between 10-14 subunits forms the central stalk rotor element with the F(1) delta and epsilon subunits.</text>
</comment>
<evidence type="ECO:0000256" key="4">
    <source>
        <dbReference type="ARBA" id="ARBA00022547"/>
    </source>
</evidence>
<evidence type="ECO:0000256" key="2">
    <source>
        <dbReference type="ARBA" id="ARBA00006704"/>
    </source>
</evidence>
<evidence type="ECO:0000259" key="14">
    <source>
        <dbReference type="Pfam" id="PF00137"/>
    </source>
</evidence>
<comment type="similarity">
    <text evidence="2 13">Belongs to the ATPase C chain family.</text>
</comment>
<keyword evidence="8 13" id="KW-0406">Ion transport</keyword>
<evidence type="ECO:0000256" key="9">
    <source>
        <dbReference type="ARBA" id="ARBA00023121"/>
    </source>
</evidence>
<evidence type="ECO:0000256" key="10">
    <source>
        <dbReference type="ARBA" id="ARBA00023136"/>
    </source>
</evidence>
<dbReference type="RefSeq" id="WP_202750973.1">
    <property type="nucleotide sequence ID" value="NZ_JAESWC010000018.1"/>
</dbReference>
<dbReference type="NCBIfam" id="TIGR01260">
    <property type="entry name" value="ATP_synt_c"/>
    <property type="match status" value="1"/>
</dbReference>
<dbReference type="PANTHER" id="PTHR10031">
    <property type="entry name" value="ATP SYNTHASE LIPID-BINDING PROTEIN, MITOCHONDRIAL"/>
    <property type="match status" value="1"/>
</dbReference>
<dbReference type="SUPFAM" id="SSF81333">
    <property type="entry name" value="F1F0 ATP synthase subunit C"/>
    <property type="match status" value="1"/>
</dbReference>
<evidence type="ECO:0000256" key="3">
    <source>
        <dbReference type="ARBA" id="ARBA00022448"/>
    </source>
</evidence>
<feature type="site" description="Reversibly protonated during proton transport" evidence="13">
    <location>
        <position position="58"/>
    </location>
</feature>
<keyword evidence="16" id="KW-1185">Reference proteome</keyword>
<evidence type="ECO:0000256" key="7">
    <source>
        <dbReference type="ARBA" id="ARBA00022989"/>
    </source>
</evidence>
<keyword evidence="10 13" id="KW-0472">Membrane</keyword>
<dbReference type="HAMAP" id="MF_01396">
    <property type="entry name" value="ATP_synth_c_bact"/>
    <property type="match status" value="1"/>
</dbReference>
<dbReference type="Pfam" id="PF00137">
    <property type="entry name" value="ATP-synt_C"/>
    <property type="match status" value="1"/>
</dbReference>
<dbReference type="InterPro" id="IPR002379">
    <property type="entry name" value="ATPase_proteolipid_c-like_dom"/>
</dbReference>
<evidence type="ECO:0000313" key="16">
    <source>
        <dbReference type="Proteomes" id="UP000632377"/>
    </source>
</evidence>
<dbReference type="InterPro" id="IPR005953">
    <property type="entry name" value="ATP_synth_csu_bac/chlpt"/>
</dbReference>
<accession>A0ABS1TFU7</accession>
<feature type="transmembrane region" description="Helical" evidence="13">
    <location>
        <begin position="48"/>
        <end position="72"/>
    </location>
</feature>
<keyword evidence="11 13" id="KW-0066">ATP synthesis</keyword>
<evidence type="ECO:0000256" key="11">
    <source>
        <dbReference type="ARBA" id="ARBA00023310"/>
    </source>
</evidence>
<keyword evidence="3 13" id="KW-0813">Transport</keyword>
<feature type="transmembrane region" description="Helical" evidence="13">
    <location>
        <begin position="6"/>
        <end position="27"/>
    </location>
</feature>
<reference evidence="15 16" key="1">
    <citation type="submission" date="2021-01" db="EMBL/GenBank/DDBJ databases">
        <title>Genome public.</title>
        <authorList>
            <person name="Liu C."/>
            <person name="Sun Q."/>
        </authorList>
    </citation>
    <scope>NUCLEOTIDE SEQUENCE [LARGE SCALE GENOMIC DNA]</scope>
    <source>
        <strain evidence="15 16">YIM B02515</strain>
    </source>
</reference>
<keyword evidence="5 13" id="KW-0812">Transmembrane</keyword>
<evidence type="ECO:0000256" key="6">
    <source>
        <dbReference type="ARBA" id="ARBA00022781"/>
    </source>
</evidence>
<dbReference type="PANTHER" id="PTHR10031:SF0">
    <property type="entry name" value="ATPASE PROTEIN 9"/>
    <property type="match status" value="1"/>
</dbReference>
<proteinExistence type="inferred from homology"/>
<keyword evidence="6 13" id="KW-0375">Hydrogen ion transport</keyword>
<keyword evidence="4 13" id="KW-0138">CF(0)</keyword>
<evidence type="ECO:0000256" key="1">
    <source>
        <dbReference type="ARBA" id="ARBA00004141"/>
    </source>
</evidence>
<sequence>MTNAGLMAIAAGIAVLVGVGAGIGTGISTGKAVEGIARQPEASGKITVALLLGNAFAEATAVYGLLVALMILGKITG</sequence>
<dbReference type="InterPro" id="IPR035921">
    <property type="entry name" value="F/V-ATP_Csub_sf"/>
</dbReference>
<organism evidence="15 16">
    <name type="scientific">Clostridium rhizosphaerae</name>
    <dbReference type="NCBI Taxonomy" id="2803861"/>
    <lineage>
        <taxon>Bacteria</taxon>
        <taxon>Bacillati</taxon>
        <taxon>Bacillota</taxon>
        <taxon>Clostridia</taxon>
        <taxon>Eubacteriales</taxon>
        <taxon>Clostridiaceae</taxon>
        <taxon>Clostridium</taxon>
    </lineage>
</organism>
<dbReference type="InterPro" id="IPR020537">
    <property type="entry name" value="ATP_synth_F0_csu_DDCD_BS"/>
</dbReference>
<keyword evidence="9 13" id="KW-0446">Lipid-binding</keyword>